<sequence>MTQSAEHALSQAAHLRRVQRYYTNTESRLGYRFLLGETKHFGWYGHGHRMWGFSAAMRRMEHVLASRLDLPAGSLVLDAGCGVGDVARRLAAVHRLRVNGIDVLEFNIALARRRAAAAGLGGLLEFSVGDYHDLPHPDGCFDAVYTMETLVHAIDPVRVLAEFRRVLRPAGRLVMFEYSRTPSAELSREADEALRTMCELAAMPAMLILDHGRLEELLADAGFGVASVIDVSANVLPMLRAFALAGRLPYRIGRALHRPDKVVNALSGVEMYQHRHAWRYNIYTAAKP</sequence>
<protein>
    <submittedName>
        <fullName evidence="3">Methyltransferase domain-containing protein</fullName>
    </submittedName>
</protein>
<dbReference type="Gene3D" id="3.40.50.150">
    <property type="entry name" value="Vaccinia Virus protein VP39"/>
    <property type="match status" value="1"/>
</dbReference>
<dbReference type="InterPro" id="IPR050447">
    <property type="entry name" value="Erg6_SMT_methyltransf"/>
</dbReference>
<dbReference type="Pfam" id="PF08241">
    <property type="entry name" value="Methyltransf_11"/>
    <property type="match status" value="1"/>
</dbReference>
<keyword evidence="3" id="KW-0489">Methyltransferase</keyword>
<dbReference type="GO" id="GO:0008168">
    <property type="term" value="F:methyltransferase activity"/>
    <property type="evidence" value="ECO:0007669"/>
    <property type="project" value="UniProtKB-KW"/>
</dbReference>
<dbReference type="GO" id="GO:0032259">
    <property type="term" value="P:methylation"/>
    <property type="evidence" value="ECO:0007669"/>
    <property type="project" value="UniProtKB-KW"/>
</dbReference>
<evidence type="ECO:0000313" key="3">
    <source>
        <dbReference type="EMBL" id="GAA2639285.1"/>
    </source>
</evidence>
<comment type="caution">
    <text evidence="3">The sequence shown here is derived from an EMBL/GenBank/DDBJ whole genome shotgun (WGS) entry which is preliminary data.</text>
</comment>
<reference evidence="4" key="1">
    <citation type="journal article" date="2019" name="Int. J. Syst. Evol. Microbiol.">
        <title>The Global Catalogue of Microorganisms (GCM) 10K type strain sequencing project: providing services to taxonomists for standard genome sequencing and annotation.</title>
        <authorList>
            <consortium name="The Broad Institute Genomics Platform"/>
            <consortium name="The Broad Institute Genome Sequencing Center for Infectious Disease"/>
            <person name="Wu L."/>
            <person name="Ma J."/>
        </authorList>
    </citation>
    <scope>NUCLEOTIDE SEQUENCE [LARGE SCALE GENOMIC DNA]</scope>
    <source>
        <strain evidence="4">JCM 6833</strain>
    </source>
</reference>
<dbReference type="CDD" id="cd02440">
    <property type="entry name" value="AdoMet_MTases"/>
    <property type="match status" value="1"/>
</dbReference>
<feature type="domain" description="Methyltransferase type 11" evidence="2">
    <location>
        <begin position="77"/>
        <end position="175"/>
    </location>
</feature>
<dbReference type="PANTHER" id="PTHR44068:SF1">
    <property type="entry name" value="HYPOTHETICAL LOC100005854"/>
    <property type="match status" value="1"/>
</dbReference>
<organism evidence="3 4">
    <name type="scientific">Actinomadura fulvescens</name>
    <dbReference type="NCBI Taxonomy" id="46160"/>
    <lineage>
        <taxon>Bacteria</taxon>
        <taxon>Bacillati</taxon>
        <taxon>Actinomycetota</taxon>
        <taxon>Actinomycetes</taxon>
        <taxon>Streptosporangiales</taxon>
        <taxon>Thermomonosporaceae</taxon>
        <taxon>Actinomadura</taxon>
    </lineage>
</organism>
<dbReference type="Proteomes" id="UP001501509">
    <property type="component" value="Unassembled WGS sequence"/>
</dbReference>
<gene>
    <name evidence="3" type="ORF">GCM10010411_94330</name>
</gene>
<keyword evidence="1" id="KW-0808">Transferase</keyword>
<accession>A0ABP6DGD5</accession>
<dbReference type="SUPFAM" id="SSF53335">
    <property type="entry name" value="S-adenosyl-L-methionine-dependent methyltransferases"/>
    <property type="match status" value="1"/>
</dbReference>
<evidence type="ECO:0000259" key="2">
    <source>
        <dbReference type="Pfam" id="PF08241"/>
    </source>
</evidence>
<dbReference type="PANTHER" id="PTHR44068">
    <property type="entry name" value="ZGC:194242"/>
    <property type="match status" value="1"/>
</dbReference>
<name>A0ABP6DGD5_9ACTN</name>
<evidence type="ECO:0000313" key="4">
    <source>
        <dbReference type="Proteomes" id="UP001501509"/>
    </source>
</evidence>
<evidence type="ECO:0000256" key="1">
    <source>
        <dbReference type="ARBA" id="ARBA00022679"/>
    </source>
</evidence>
<dbReference type="InterPro" id="IPR013216">
    <property type="entry name" value="Methyltransf_11"/>
</dbReference>
<dbReference type="EMBL" id="BAAATD010000028">
    <property type="protein sequence ID" value="GAA2639285.1"/>
    <property type="molecule type" value="Genomic_DNA"/>
</dbReference>
<dbReference type="RefSeq" id="WP_344549332.1">
    <property type="nucleotide sequence ID" value="NZ_BAAATD010000028.1"/>
</dbReference>
<keyword evidence="4" id="KW-1185">Reference proteome</keyword>
<proteinExistence type="predicted"/>
<dbReference type="InterPro" id="IPR029063">
    <property type="entry name" value="SAM-dependent_MTases_sf"/>
</dbReference>